<dbReference type="NCBIfam" id="TIGR00756">
    <property type="entry name" value="PPR"/>
    <property type="match status" value="5"/>
</dbReference>
<comment type="caution">
    <text evidence="7">The sequence shown here is derived from an EMBL/GenBank/DDBJ whole genome shotgun (WGS) entry which is preliminary data.</text>
</comment>
<name>A0AAN9I2F4_CROPI</name>
<reference evidence="7 8" key="1">
    <citation type="submission" date="2024-01" db="EMBL/GenBank/DDBJ databases">
        <title>The genomes of 5 underutilized Papilionoideae crops provide insights into root nodulation and disease resistanc.</title>
        <authorList>
            <person name="Yuan L."/>
        </authorList>
    </citation>
    <scope>NUCLEOTIDE SEQUENCE [LARGE SCALE GENOMIC DNA]</scope>
    <source>
        <strain evidence="7">ZHUSHIDOU_FW_LH</strain>
        <tissue evidence="7">Leaf</tissue>
    </source>
</reference>
<dbReference type="GO" id="GO:0016556">
    <property type="term" value="P:mRNA modification"/>
    <property type="evidence" value="ECO:0007669"/>
    <property type="project" value="UniProtKB-ARBA"/>
</dbReference>
<evidence type="ECO:0000259" key="6">
    <source>
        <dbReference type="Pfam" id="PF14432"/>
    </source>
</evidence>
<feature type="domain" description="DYW" evidence="6">
    <location>
        <begin position="537"/>
        <end position="629"/>
    </location>
</feature>
<feature type="repeat" description="PPR" evidence="4">
    <location>
        <begin position="321"/>
        <end position="355"/>
    </location>
</feature>
<dbReference type="PROSITE" id="PS51375">
    <property type="entry name" value="PPR"/>
    <property type="match status" value="4"/>
</dbReference>
<keyword evidence="8" id="KW-1185">Reference proteome</keyword>
<evidence type="ECO:0000313" key="8">
    <source>
        <dbReference type="Proteomes" id="UP001372338"/>
    </source>
</evidence>
<dbReference type="InterPro" id="IPR046848">
    <property type="entry name" value="E_motif"/>
</dbReference>
<keyword evidence="2" id="KW-0677">Repeat</keyword>
<comment type="similarity">
    <text evidence="3">Belongs to the PPR family. PCMP-E subfamily.</text>
</comment>
<feature type="repeat" description="PPR" evidence="4">
    <location>
        <begin position="458"/>
        <end position="492"/>
    </location>
</feature>
<dbReference type="Proteomes" id="UP001372338">
    <property type="component" value="Unassembled WGS sequence"/>
</dbReference>
<feature type="transmembrane region" description="Helical" evidence="5">
    <location>
        <begin position="660"/>
        <end position="682"/>
    </location>
</feature>
<evidence type="ECO:0000256" key="5">
    <source>
        <dbReference type="SAM" id="Phobius"/>
    </source>
</evidence>
<dbReference type="InterPro" id="IPR011990">
    <property type="entry name" value="TPR-like_helical_dom_sf"/>
</dbReference>
<keyword evidence="5" id="KW-0472">Membrane</keyword>
<dbReference type="Gene3D" id="1.25.40.10">
    <property type="entry name" value="Tetratricopeptide repeat domain"/>
    <property type="match status" value="3"/>
</dbReference>
<dbReference type="InterPro" id="IPR046960">
    <property type="entry name" value="PPR_At4g14850-like_plant"/>
</dbReference>
<dbReference type="Pfam" id="PF14432">
    <property type="entry name" value="DYW_deaminase"/>
    <property type="match status" value="1"/>
</dbReference>
<dbReference type="InterPro" id="IPR032867">
    <property type="entry name" value="DYW_dom"/>
</dbReference>
<dbReference type="Pfam" id="PF20431">
    <property type="entry name" value="E_motif"/>
    <property type="match status" value="1"/>
</dbReference>
<protein>
    <recommendedName>
        <fullName evidence="6">DYW domain-containing protein</fullName>
    </recommendedName>
</protein>
<dbReference type="PANTHER" id="PTHR47926">
    <property type="entry name" value="PENTATRICOPEPTIDE REPEAT-CONTAINING PROTEIN"/>
    <property type="match status" value="1"/>
</dbReference>
<evidence type="ECO:0000256" key="2">
    <source>
        <dbReference type="ARBA" id="ARBA00022737"/>
    </source>
</evidence>
<dbReference type="InterPro" id="IPR002885">
    <property type="entry name" value="PPR_rpt"/>
</dbReference>
<feature type="repeat" description="PPR" evidence="4">
    <location>
        <begin position="218"/>
        <end position="252"/>
    </location>
</feature>
<dbReference type="GO" id="GO:0008270">
    <property type="term" value="F:zinc ion binding"/>
    <property type="evidence" value="ECO:0007669"/>
    <property type="project" value="InterPro"/>
</dbReference>
<keyword evidence="5" id="KW-0812">Transmembrane</keyword>
<proteinExistence type="inferred from homology"/>
<gene>
    <name evidence="7" type="ORF">RIF29_27525</name>
</gene>
<dbReference type="EMBL" id="JAYWIO010000005">
    <property type="protein sequence ID" value="KAK7261220.1"/>
    <property type="molecule type" value="Genomic_DNA"/>
</dbReference>
<dbReference type="Pfam" id="PF01535">
    <property type="entry name" value="PPR"/>
    <property type="match status" value="6"/>
</dbReference>
<dbReference type="GO" id="GO:0005737">
    <property type="term" value="C:cytoplasm"/>
    <property type="evidence" value="ECO:0007669"/>
    <property type="project" value="UniProtKB-ARBA"/>
</dbReference>
<feature type="repeat" description="PPR" evidence="4">
    <location>
        <begin position="156"/>
        <end position="190"/>
    </location>
</feature>
<accession>A0AAN9I2F4</accession>
<dbReference type="InterPro" id="IPR029058">
    <property type="entry name" value="AB_hydrolase_fold"/>
</dbReference>
<dbReference type="SUPFAM" id="SSF53474">
    <property type="entry name" value="alpha/beta-Hydrolases"/>
    <property type="match status" value="1"/>
</dbReference>
<comment type="similarity">
    <text evidence="1">Belongs to the PPR family. PCMP-H subfamily.</text>
</comment>
<dbReference type="FunFam" id="1.25.40.10:FF:000277">
    <property type="entry name" value="Pentatricopeptide repeat-containing protein, mitochondrial"/>
    <property type="match status" value="1"/>
</dbReference>
<sequence length="819" mass="91950">MSSSTIVSVPVTVTDTAVGANPTTTTLLFQKCRTLSHARQIHAHMIKTNLVTHPQSVAKLMHTFSQSSNPYEAISLYSHVLNCFPNMRGIEFSVPSVLKACAKSHAFEEGKQILGFVLKTHLWLDPFVANSLVRMCMEVGEVGLARSVFDKMPVRDLVSWNSLITGYVKFGEIKIAREMFEKMPQWDMVSCNAMIDGYGKHGMCGLAEEVFNAMSDKDVVSFTSMILGFVLDQRPGKGLSLFREMLSLGIRPDVPAIVSVLSAIADLGFVEEGKWIHSYISMNMIHHSSSFIGSALINMYAKCGQIENAYHVFRSICHRRNVGDWNSMISGLALHGLGHEAIKVFQDMERKDIKPDDITFIGLLSACNHGGLVDEGKFYFQTMQVKYEIVPKIEHYGCIIDLFGRAGRLEEALGIINDMPLEPDLLIWKAMLSGSVKHNNFEMGRMAALRAIELAPQDSSCYVLLANMYAKAGMWDEVTEVRSIMKKRGIRKVPGCSSILVDGKVHEFLMGKAMDMGYNQNVLSKLEEIVSKLKLEGYEPDLNQVLLDIEDHEKESRVTLHSEKMALAFGLSIIPRGNPIHIVKNLRICCDCHTFMQLVSKIYNRRIIVRDQNRFHHFSEGFCSCRNHWDDHEVCNASNMFHESDNGDFEEASARRCIPFHFPAMVIPIAIALMVIFLGLAYKALKPPPPKICGSVGGPLVTSPRVKLDDGRHLAYREFGVPKEEARYKIIVIHGFNSSKDMTLPISQELVEEHGIYFLFFDRAGYGESDPNPSRSVKSEAYDIQELADKLQIGHKFYVIGISLGAYAVWSCLKYIPHR</sequence>
<dbReference type="Gene3D" id="3.40.50.1820">
    <property type="entry name" value="alpha/beta hydrolase"/>
    <property type="match status" value="1"/>
</dbReference>
<organism evidence="7 8">
    <name type="scientific">Crotalaria pallida</name>
    <name type="common">Smooth rattlebox</name>
    <name type="synonym">Crotalaria striata</name>
    <dbReference type="NCBI Taxonomy" id="3830"/>
    <lineage>
        <taxon>Eukaryota</taxon>
        <taxon>Viridiplantae</taxon>
        <taxon>Streptophyta</taxon>
        <taxon>Embryophyta</taxon>
        <taxon>Tracheophyta</taxon>
        <taxon>Spermatophyta</taxon>
        <taxon>Magnoliopsida</taxon>
        <taxon>eudicotyledons</taxon>
        <taxon>Gunneridae</taxon>
        <taxon>Pentapetalae</taxon>
        <taxon>rosids</taxon>
        <taxon>fabids</taxon>
        <taxon>Fabales</taxon>
        <taxon>Fabaceae</taxon>
        <taxon>Papilionoideae</taxon>
        <taxon>50 kb inversion clade</taxon>
        <taxon>genistoids sensu lato</taxon>
        <taxon>core genistoids</taxon>
        <taxon>Crotalarieae</taxon>
        <taxon>Crotalaria</taxon>
    </lineage>
</organism>
<evidence type="ECO:0000313" key="7">
    <source>
        <dbReference type="EMBL" id="KAK7261220.1"/>
    </source>
</evidence>
<evidence type="ECO:0000256" key="4">
    <source>
        <dbReference type="PROSITE-ProRule" id="PRU00708"/>
    </source>
</evidence>
<dbReference type="PANTHER" id="PTHR47926:SF344">
    <property type="entry name" value="OS07G0636900 PROTEIN"/>
    <property type="match status" value="1"/>
</dbReference>
<dbReference type="Pfam" id="PF13041">
    <property type="entry name" value="PPR_2"/>
    <property type="match status" value="1"/>
</dbReference>
<evidence type="ECO:0000256" key="1">
    <source>
        <dbReference type="ARBA" id="ARBA00006643"/>
    </source>
</evidence>
<evidence type="ECO:0000256" key="3">
    <source>
        <dbReference type="ARBA" id="ARBA00061659"/>
    </source>
</evidence>
<dbReference type="AlphaFoldDB" id="A0AAN9I2F4"/>
<dbReference type="GO" id="GO:0003723">
    <property type="term" value="F:RNA binding"/>
    <property type="evidence" value="ECO:0007669"/>
    <property type="project" value="InterPro"/>
</dbReference>
<keyword evidence="5" id="KW-1133">Transmembrane helix</keyword>